<dbReference type="PIRSF" id="PIRSF001480">
    <property type="entry name" value="Mannose-6-phosphate_isomerase"/>
    <property type="match status" value="1"/>
</dbReference>
<feature type="binding site" evidence="8">
    <location>
        <position position="98"/>
    </location>
    <ligand>
        <name>Zn(2+)</name>
        <dbReference type="ChEBI" id="CHEBI:29105"/>
    </ligand>
</feature>
<feature type="binding site" evidence="8">
    <location>
        <position position="135"/>
    </location>
    <ligand>
        <name>Zn(2+)</name>
        <dbReference type="ChEBI" id="CHEBI:29105"/>
    </ligand>
</feature>
<dbReference type="PANTHER" id="PTHR10309">
    <property type="entry name" value="MANNOSE-6-PHOSPHATE ISOMERASE"/>
    <property type="match status" value="1"/>
</dbReference>
<dbReference type="GO" id="GO:0005829">
    <property type="term" value="C:cytosol"/>
    <property type="evidence" value="ECO:0007669"/>
    <property type="project" value="TreeGrafter"/>
</dbReference>
<dbReference type="InterPro" id="IPR011051">
    <property type="entry name" value="RmlC_Cupin_sf"/>
</dbReference>
<accession>A0A840E0V1</accession>
<organism evidence="11 12">
    <name type="scientific">Neolewinella aquimaris</name>
    <dbReference type="NCBI Taxonomy" id="1835722"/>
    <lineage>
        <taxon>Bacteria</taxon>
        <taxon>Pseudomonadati</taxon>
        <taxon>Bacteroidota</taxon>
        <taxon>Saprospiria</taxon>
        <taxon>Saprospirales</taxon>
        <taxon>Lewinellaceae</taxon>
        <taxon>Neolewinella</taxon>
    </lineage>
</organism>
<feature type="binding site" evidence="8">
    <location>
        <position position="100"/>
    </location>
    <ligand>
        <name>Zn(2+)</name>
        <dbReference type="ChEBI" id="CHEBI:29105"/>
    </ligand>
</feature>
<evidence type="ECO:0000256" key="4">
    <source>
        <dbReference type="ARBA" id="ARBA00022723"/>
    </source>
</evidence>
<dbReference type="SUPFAM" id="SSF51182">
    <property type="entry name" value="RmlC-like cupins"/>
    <property type="match status" value="1"/>
</dbReference>
<evidence type="ECO:0000256" key="7">
    <source>
        <dbReference type="PIRSR" id="PIRSR001480-1"/>
    </source>
</evidence>
<gene>
    <name evidence="11" type="ORF">GGR28_000174</name>
</gene>
<dbReference type="InterPro" id="IPR018050">
    <property type="entry name" value="Pmannose_isomerase-type1_CS"/>
</dbReference>
<keyword evidence="5 8" id="KW-0862">Zinc</keyword>
<dbReference type="RefSeq" id="WP_183493831.1">
    <property type="nucleotide sequence ID" value="NZ_JACIFF010000001.1"/>
</dbReference>
<feature type="domain" description="Phosphomannose isomerase type I catalytic" evidence="10">
    <location>
        <begin position="7"/>
        <end position="150"/>
    </location>
</feature>
<evidence type="ECO:0000256" key="2">
    <source>
        <dbReference type="ARBA" id="ARBA00010772"/>
    </source>
</evidence>
<dbReference type="InterPro" id="IPR046457">
    <property type="entry name" value="PMI_typeI_cat"/>
</dbReference>
<name>A0A840E0V1_9BACT</name>
<dbReference type="InterPro" id="IPR014710">
    <property type="entry name" value="RmlC-like_jellyroll"/>
</dbReference>
<comment type="similarity">
    <text evidence="2">Belongs to the mannose-6-phosphate isomerase type 1 family.</text>
</comment>
<dbReference type="InterPro" id="IPR016305">
    <property type="entry name" value="Mannose-6-P_Isomerase"/>
</dbReference>
<comment type="cofactor">
    <cofactor evidence="8">
        <name>Zn(2+)</name>
        <dbReference type="ChEBI" id="CHEBI:29105"/>
    </cofactor>
    <text evidence="8">Binds 1 zinc ion per subunit.</text>
</comment>
<dbReference type="EMBL" id="JACIFF010000001">
    <property type="protein sequence ID" value="MBB4077573.1"/>
    <property type="molecule type" value="Genomic_DNA"/>
</dbReference>
<keyword evidence="4 8" id="KW-0479">Metal-binding</keyword>
<dbReference type="Gene3D" id="1.10.441.10">
    <property type="entry name" value="Phosphomannose Isomerase, domain 2"/>
    <property type="match status" value="1"/>
</dbReference>
<dbReference type="PANTHER" id="PTHR10309:SF0">
    <property type="entry name" value="MANNOSE-6-PHOSPHATE ISOMERASE"/>
    <property type="match status" value="1"/>
</dbReference>
<evidence type="ECO:0000313" key="12">
    <source>
        <dbReference type="Proteomes" id="UP000576209"/>
    </source>
</evidence>
<proteinExistence type="inferred from homology"/>
<comment type="caution">
    <text evidence="11">The sequence shown here is derived from an EMBL/GenBank/DDBJ whole genome shotgun (WGS) entry which is preliminary data.</text>
</comment>
<feature type="active site" evidence="7">
    <location>
        <position position="278"/>
    </location>
</feature>
<dbReference type="GO" id="GO:0008270">
    <property type="term" value="F:zinc ion binding"/>
    <property type="evidence" value="ECO:0007669"/>
    <property type="project" value="InterPro"/>
</dbReference>
<evidence type="ECO:0000259" key="10">
    <source>
        <dbReference type="Pfam" id="PF20511"/>
    </source>
</evidence>
<evidence type="ECO:0000256" key="9">
    <source>
        <dbReference type="SAM" id="MobiDB-lite"/>
    </source>
</evidence>
<dbReference type="AlphaFoldDB" id="A0A840E0V1"/>
<evidence type="ECO:0000256" key="8">
    <source>
        <dbReference type="PIRSR" id="PIRSR001480-2"/>
    </source>
</evidence>
<dbReference type="PROSITE" id="PS00965">
    <property type="entry name" value="PMI_I_1"/>
    <property type="match status" value="1"/>
</dbReference>
<dbReference type="NCBIfam" id="TIGR00218">
    <property type="entry name" value="manA"/>
    <property type="match status" value="1"/>
</dbReference>
<evidence type="ECO:0000256" key="5">
    <source>
        <dbReference type="ARBA" id="ARBA00022833"/>
    </source>
</evidence>
<keyword evidence="12" id="KW-1185">Reference proteome</keyword>
<dbReference type="EC" id="5.3.1.8" evidence="3"/>
<evidence type="ECO:0000256" key="1">
    <source>
        <dbReference type="ARBA" id="ARBA00000757"/>
    </source>
</evidence>
<dbReference type="PRINTS" id="PR00714">
    <property type="entry name" value="MAN6PISMRASE"/>
</dbReference>
<protein>
    <recommendedName>
        <fullName evidence="3">mannose-6-phosphate isomerase</fullName>
        <ecNumber evidence="3">5.3.1.8</ecNumber>
    </recommendedName>
</protein>
<evidence type="ECO:0000256" key="6">
    <source>
        <dbReference type="ARBA" id="ARBA00023235"/>
    </source>
</evidence>
<reference evidence="11 12" key="1">
    <citation type="submission" date="2020-08" db="EMBL/GenBank/DDBJ databases">
        <title>Genomic Encyclopedia of Type Strains, Phase IV (KMG-IV): sequencing the most valuable type-strain genomes for metagenomic binning, comparative biology and taxonomic classification.</title>
        <authorList>
            <person name="Goeker M."/>
        </authorList>
    </citation>
    <scope>NUCLEOTIDE SEQUENCE [LARGE SCALE GENOMIC DNA]</scope>
    <source>
        <strain evidence="11 12">DSM 105137</strain>
    </source>
</reference>
<dbReference type="Pfam" id="PF20511">
    <property type="entry name" value="PMI_typeI_cat"/>
    <property type="match status" value="1"/>
</dbReference>
<sequence length="395" mass="44406">MPKLYPFDGVIQHYAWGGYTFLPELLQQSNEEHQPWAELWMGAHAKGPGRIRDSRQTLAEIIADEPKQMLGERVAARFADRLPFLFKVLDVREMLSIQVHPDKQAAEAGFAREEENGPPRDAPDRNYRDDNHKPELGVALTDFYLLHGFRSEAAITQTLNEVPGWEELIPILEQHGVNGLYAHVMDAATDAIDRLLSPLVDSLADQDYTREEPRFWAKRAVEQYTQDGHHDRGIFSIFWFNLVKLTPGQGIFQDAGIPHAYLEGVCIELMANSDNVLRGGLTPKHIDVPELLDKTRFEAVTPTLLTAVGTDSDWAYFPTPAPDFKLWIARPQTNEQVSVDTTDGAAIMLLLRGELRGPVALHERARTVFVPAGQQFDLTAQTDSIVYMATVGDQK</sequence>
<keyword evidence="6 11" id="KW-0413">Isomerase</keyword>
<evidence type="ECO:0000313" key="11">
    <source>
        <dbReference type="EMBL" id="MBB4077573.1"/>
    </source>
</evidence>
<feature type="binding site" evidence="8">
    <location>
        <position position="259"/>
    </location>
    <ligand>
        <name>Zn(2+)</name>
        <dbReference type="ChEBI" id="CHEBI:29105"/>
    </ligand>
</feature>
<dbReference type="GO" id="GO:0004476">
    <property type="term" value="F:mannose-6-phosphate isomerase activity"/>
    <property type="evidence" value="ECO:0007669"/>
    <property type="project" value="UniProtKB-EC"/>
</dbReference>
<dbReference type="GO" id="GO:0005975">
    <property type="term" value="P:carbohydrate metabolic process"/>
    <property type="evidence" value="ECO:0007669"/>
    <property type="project" value="InterPro"/>
</dbReference>
<dbReference type="InterPro" id="IPR001250">
    <property type="entry name" value="Man6P_Isoase-1"/>
</dbReference>
<dbReference type="Gene3D" id="2.60.120.10">
    <property type="entry name" value="Jelly Rolls"/>
    <property type="match status" value="2"/>
</dbReference>
<feature type="region of interest" description="Disordered" evidence="9">
    <location>
        <begin position="106"/>
        <end position="132"/>
    </location>
</feature>
<dbReference type="Proteomes" id="UP000576209">
    <property type="component" value="Unassembled WGS sequence"/>
</dbReference>
<dbReference type="CDD" id="cd07011">
    <property type="entry name" value="cupin_PMI_type_I_N"/>
    <property type="match status" value="1"/>
</dbReference>
<dbReference type="GO" id="GO:0009298">
    <property type="term" value="P:GDP-mannose biosynthetic process"/>
    <property type="evidence" value="ECO:0007669"/>
    <property type="project" value="InterPro"/>
</dbReference>
<comment type="catalytic activity">
    <reaction evidence="1">
        <text>D-mannose 6-phosphate = D-fructose 6-phosphate</text>
        <dbReference type="Rhea" id="RHEA:12356"/>
        <dbReference type="ChEBI" id="CHEBI:58735"/>
        <dbReference type="ChEBI" id="CHEBI:61527"/>
        <dbReference type="EC" id="5.3.1.8"/>
    </reaction>
</comment>
<evidence type="ECO:0000256" key="3">
    <source>
        <dbReference type="ARBA" id="ARBA00011956"/>
    </source>
</evidence>